<name>A0A0E9U585_ANGAN</name>
<organism evidence="1">
    <name type="scientific">Anguilla anguilla</name>
    <name type="common">European freshwater eel</name>
    <name type="synonym">Muraena anguilla</name>
    <dbReference type="NCBI Taxonomy" id="7936"/>
    <lineage>
        <taxon>Eukaryota</taxon>
        <taxon>Metazoa</taxon>
        <taxon>Chordata</taxon>
        <taxon>Craniata</taxon>
        <taxon>Vertebrata</taxon>
        <taxon>Euteleostomi</taxon>
        <taxon>Actinopterygii</taxon>
        <taxon>Neopterygii</taxon>
        <taxon>Teleostei</taxon>
        <taxon>Anguilliformes</taxon>
        <taxon>Anguillidae</taxon>
        <taxon>Anguilla</taxon>
    </lineage>
</organism>
<protein>
    <submittedName>
        <fullName evidence="1">Uncharacterized protein</fullName>
    </submittedName>
</protein>
<reference evidence="1" key="1">
    <citation type="submission" date="2014-11" db="EMBL/GenBank/DDBJ databases">
        <authorList>
            <person name="Amaro Gonzalez C."/>
        </authorList>
    </citation>
    <scope>NUCLEOTIDE SEQUENCE</scope>
</reference>
<proteinExistence type="predicted"/>
<evidence type="ECO:0000313" key="1">
    <source>
        <dbReference type="EMBL" id="JAH60133.1"/>
    </source>
</evidence>
<dbReference type="EMBL" id="GBXM01048444">
    <property type="protein sequence ID" value="JAH60133.1"/>
    <property type="molecule type" value="Transcribed_RNA"/>
</dbReference>
<accession>A0A0E9U585</accession>
<reference evidence="1" key="2">
    <citation type="journal article" date="2015" name="Fish Shellfish Immunol.">
        <title>Early steps in the European eel (Anguilla anguilla)-Vibrio vulnificus interaction in the gills: Role of the RtxA13 toxin.</title>
        <authorList>
            <person name="Callol A."/>
            <person name="Pajuelo D."/>
            <person name="Ebbesson L."/>
            <person name="Teles M."/>
            <person name="MacKenzie S."/>
            <person name="Amaro C."/>
        </authorList>
    </citation>
    <scope>NUCLEOTIDE SEQUENCE</scope>
</reference>
<sequence length="40" mass="4621">MSSHCVQRPALYCLASGSKVIVMDRLMVIWFFCQRNKLST</sequence>
<dbReference type="AlphaFoldDB" id="A0A0E9U585"/>